<accession>A0ACB9MJE7</accession>
<reference evidence="1 2" key="1">
    <citation type="journal article" date="2022" name="DNA Res.">
        <title>Chromosomal-level genome assembly of the orchid tree Bauhinia variegata (Leguminosae; Cercidoideae) supports the allotetraploid origin hypothesis of Bauhinia.</title>
        <authorList>
            <person name="Zhong Y."/>
            <person name="Chen Y."/>
            <person name="Zheng D."/>
            <person name="Pang J."/>
            <person name="Liu Y."/>
            <person name="Luo S."/>
            <person name="Meng S."/>
            <person name="Qian L."/>
            <person name="Wei D."/>
            <person name="Dai S."/>
            <person name="Zhou R."/>
        </authorList>
    </citation>
    <scope>NUCLEOTIDE SEQUENCE [LARGE SCALE GENOMIC DNA]</scope>
    <source>
        <strain evidence="1">BV-YZ2020</strain>
    </source>
</reference>
<name>A0ACB9MJE7_BAUVA</name>
<evidence type="ECO:0000313" key="2">
    <source>
        <dbReference type="Proteomes" id="UP000828941"/>
    </source>
</evidence>
<organism evidence="1 2">
    <name type="scientific">Bauhinia variegata</name>
    <name type="common">Purple orchid tree</name>
    <name type="synonym">Phanera variegata</name>
    <dbReference type="NCBI Taxonomy" id="167791"/>
    <lineage>
        <taxon>Eukaryota</taxon>
        <taxon>Viridiplantae</taxon>
        <taxon>Streptophyta</taxon>
        <taxon>Embryophyta</taxon>
        <taxon>Tracheophyta</taxon>
        <taxon>Spermatophyta</taxon>
        <taxon>Magnoliopsida</taxon>
        <taxon>eudicotyledons</taxon>
        <taxon>Gunneridae</taxon>
        <taxon>Pentapetalae</taxon>
        <taxon>rosids</taxon>
        <taxon>fabids</taxon>
        <taxon>Fabales</taxon>
        <taxon>Fabaceae</taxon>
        <taxon>Cercidoideae</taxon>
        <taxon>Cercideae</taxon>
        <taxon>Bauhiniinae</taxon>
        <taxon>Bauhinia</taxon>
    </lineage>
</organism>
<gene>
    <name evidence="1" type="ORF">L6164_022725</name>
</gene>
<evidence type="ECO:0000313" key="1">
    <source>
        <dbReference type="EMBL" id="KAI4323090.1"/>
    </source>
</evidence>
<keyword evidence="2" id="KW-1185">Reference proteome</keyword>
<dbReference type="Proteomes" id="UP000828941">
    <property type="component" value="Chromosome 9"/>
</dbReference>
<proteinExistence type="predicted"/>
<sequence length="83" mass="9601">MITEMACKSDPRQIIMVVRSGFDFVVHYLLQCFSLLRTLKWTASCNPWPLHPASLLKEKKRTIMSNDNQPMDCQLSSRQCAQL</sequence>
<dbReference type="EMBL" id="CM039434">
    <property type="protein sequence ID" value="KAI4323090.1"/>
    <property type="molecule type" value="Genomic_DNA"/>
</dbReference>
<comment type="caution">
    <text evidence="1">The sequence shown here is derived from an EMBL/GenBank/DDBJ whole genome shotgun (WGS) entry which is preliminary data.</text>
</comment>
<protein>
    <submittedName>
        <fullName evidence="1">Uncharacterized protein</fullName>
    </submittedName>
</protein>